<comment type="caution">
    <text evidence="1">The sequence shown here is derived from an EMBL/GenBank/DDBJ whole genome shotgun (WGS) entry which is preliminary data.</text>
</comment>
<name>A0ACC2P730_9HYME</name>
<organism evidence="1 2">
    <name type="scientific">Eretmocerus hayati</name>
    <dbReference type="NCBI Taxonomy" id="131215"/>
    <lineage>
        <taxon>Eukaryota</taxon>
        <taxon>Metazoa</taxon>
        <taxon>Ecdysozoa</taxon>
        <taxon>Arthropoda</taxon>
        <taxon>Hexapoda</taxon>
        <taxon>Insecta</taxon>
        <taxon>Pterygota</taxon>
        <taxon>Neoptera</taxon>
        <taxon>Endopterygota</taxon>
        <taxon>Hymenoptera</taxon>
        <taxon>Apocrita</taxon>
        <taxon>Proctotrupomorpha</taxon>
        <taxon>Chalcidoidea</taxon>
        <taxon>Aphelinidae</taxon>
        <taxon>Aphelininae</taxon>
        <taxon>Eretmocerus</taxon>
    </lineage>
</organism>
<dbReference type="EMBL" id="CM056742">
    <property type="protein sequence ID" value="KAJ8678841.1"/>
    <property type="molecule type" value="Genomic_DNA"/>
</dbReference>
<keyword evidence="2" id="KW-1185">Reference proteome</keyword>
<sequence>MRSTMHQRLFLAMGLLTLFGCQISKSQEQYEPSMKEVYFTVTPETHTVLEGKPVTLRCEAKPDDIIRYSWRIDGQPLAPSPRRYPKDGNLIISRVNRLLDSGSFVCTATHLVTGITIESSPAKLDIQCK</sequence>
<evidence type="ECO:0000313" key="2">
    <source>
        <dbReference type="Proteomes" id="UP001239111"/>
    </source>
</evidence>
<protein>
    <submittedName>
        <fullName evidence="1">Uncharacterized protein</fullName>
    </submittedName>
</protein>
<proteinExistence type="predicted"/>
<reference evidence="1" key="1">
    <citation type="submission" date="2023-04" db="EMBL/GenBank/DDBJ databases">
        <title>A chromosome-level genome assembly of the parasitoid wasp Eretmocerus hayati.</title>
        <authorList>
            <person name="Zhong Y."/>
            <person name="Liu S."/>
            <person name="Liu Y."/>
        </authorList>
    </citation>
    <scope>NUCLEOTIDE SEQUENCE</scope>
    <source>
        <strain evidence="1">ZJU_SS_LIU_2023</strain>
    </source>
</reference>
<dbReference type="Proteomes" id="UP001239111">
    <property type="component" value="Chromosome 2"/>
</dbReference>
<accession>A0ACC2P730</accession>
<gene>
    <name evidence="1" type="ORF">QAD02_014628</name>
</gene>
<evidence type="ECO:0000313" key="1">
    <source>
        <dbReference type="EMBL" id="KAJ8678841.1"/>
    </source>
</evidence>